<organism evidence="2 3">
    <name type="scientific">Actinomortierella ambigua</name>
    <dbReference type="NCBI Taxonomy" id="1343610"/>
    <lineage>
        <taxon>Eukaryota</taxon>
        <taxon>Fungi</taxon>
        <taxon>Fungi incertae sedis</taxon>
        <taxon>Mucoromycota</taxon>
        <taxon>Mortierellomycotina</taxon>
        <taxon>Mortierellomycetes</taxon>
        <taxon>Mortierellales</taxon>
        <taxon>Mortierellaceae</taxon>
        <taxon>Actinomortierella</taxon>
    </lineage>
</organism>
<accession>A0A9P6TXF7</accession>
<dbReference type="PANTHER" id="PTHR13806:SF31">
    <property type="entry name" value="FLOTILLIN-LIKE PROTEIN 1-RELATED"/>
    <property type="match status" value="1"/>
</dbReference>
<keyword evidence="3" id="KW-1185">Reference proteome</keyword>
<evidence type="ECO:0000313" key="3">
    <source>
        <dbReference type="Proteomes" id="UP000807716"/>
    </source>
</evidence>
<dbReference type="InterPro" id="IPR027705">
    <property type="entry name" value="Flotillin_fam"/>
</dbReference>
<reference evidence="2" key="1">
    <citation type="journal article" date="2020" name="Fungal Divers.">
        <title>Resolving the Mortierellaceae phylogeny through synthesis of multi-gene phylogenetics and phylogenomics.</title>
        <authorList>
            <person name="Vandepol N."/>
            <person name="Liber J."/>
            <person name="Desiro A."/>
            <person name="Na H."/>
            <person name="Kennedy M."/>
            <person name="Barry K."/>
            <person name="Grigoriev I.V."/>
            <person name="Miller A.N."/>
            <person name="O'Donnell K."/>
            <person name="Stajich J.E."/>
            <person name="Bonito G."/>
        </authorList>
    </citation>
    <scope>NUCLEOTIDE SEQUENCE</scope>
    <source>
        <strain evidence="2">BC1065</strain>
    </source>
</reference>
<comment type="caution">
    <text evidence="2">The sequence shown here is derived from an EMBL/GenBank/DDBJ whole genome shotgun (WGS) entry which is preliminary data.</text>
</comment>
<proteinExistence type="inferred from homology"/>
<dbReference type="OrthoDB" id="6080404at2759"/>
<sequence>MFGAPIPSSSHTSVTVAPTAMQMPGQLQTIIPNTTQEGIYLADPVAWMPSPETASSPPASDLRDATGQPEITIQQANAKLYEQQKQAEASLYAREAEAEAKLFEQQKEAENIRAMYVAKADCIGRMLSAFSGNHVALQEILMLERGTYTELASINATAVKGLQPKISV</sequence>
<gene>
    <name evidence="2" type="ORF">DFQ27_009465</name>
</gene>
<dbReference type="Proteomes" id="UP000807716">
    <property type="component" value="Unassembled WGS sequence"/>
</dbReference>
<name>A0A9P6TXF7_9FUNG</name>
<dbReference type="GO" id="GO:0005886">
    <property type="term" value="C:plasma membrane"/>
    <property type="evidence" value="ECO:0007669"/>
    <property type="project" value="TreeGrafter"/>
</dbReference>
<evidence type="ECO:0000256" key="1">
    <source>
        <dbReference type="RuleBase" id="RU366054"/>
    </source>
</evidence>
<dbReference type="EMBL" id="JAAAJB010000872">
    <property type="protein sequence ID" value="KAG0250340.1"/>
    <property type="molecule type" value="Genomic_DNA"/>
</dbReference>
<comment type="similarity">
    <text evidence="1">Belongs to the band 7/mec-2 family. Flotillin subfamily.</text>
</comment>
<protein>
    <submittedName>
        <fullName evidence="2">Uncharacterized protein</fullName>
    </submittedName>
</protein>
<evidence type="ECO:0000313" key="2">
    <source>
        <dbReference type="EMBL" id="KAG0250340.1"/>
    </source>
</evidence>
<dbReference type="PANTHER" id="PTHR13806">
    <property type="entry name" value="FLOTILLIN-RELATED"/>
    <property type="match status" value="1"/>
</dbReference>
<dbReference type="AlphaFoldDB" id="A0A9P6TXF7"/>